<gene>
    <name evidence="1" type="ORF">PCOR1329_LOCUS13723</name>
</gene>
<name>A0ABN9QPB3_9DINO</name>
<feature type="non-terminal residue" evidence="1">
    <location>
        <position position="1"/>
    </location>
</feature>
<organism evidence="1 2">
    <name type="scientific">Prorocentrum cordatum</name>
    <dbReference type="NCBI Taxonomy" id="2364126"/>
    <lineage>
        <taxon>Eukaryota</taxon>
        <taxon>Sar</taxon>
        <taxon>Alveolata</taxon>
        <taxon>Dinophyceae</taxon>
        <taxon>Prorocentrales</taxon>
        <taxon>Prorocentraceae</taxon>
        <taxon>Prorocentrum</taxon>
    </lineage>
</organism>
<sequence>VVATQIQAHTANITTQVHSAVVATMQEAQGTIIEQLQSHFAPATQRVDGHDLAIGDSQRRQFNMEDAQREMRADTSRINNRLALAEEDRSSVDTARLADFDRDPYPTIFTVNAPDDVGPAEVRGAVAPWLTDAKIETDGTVVHARGPSRRFILEVKGGTTGVSKAIALAKALRFTSGDWRRFSATHLSGASGPLHMGPDKAPKQIRREQQSKRLAAIAQEHMPNKRWWATRARGLVHIKGQPLVEVAVRGGNEASRLAWNQAVVAQHSVDVASITAAFNRACTTLDTSSWSWS</sequence>
<accession>A0ABN9QPB3</accession>
<comment type="caution">
    <text evidence="1">The sequence shown here is derived from an EMBL/GenBank/DDBJ whole genome shotgun (WGS) entry which is preliminary data.</text>
</comment>
<dbReference type="EMBL" id="CAUYUJ010004069">
    <property type="protein sequence ID" value="CAK0808006.1"/>
    <property type="molecule type" value="Genomic_DNA"/>
</dbReference>
<proteinExistence type="predicted"/>
<protein>
    <submittedName>
        <fullName evidence="1">Uncharacterized protein</fullName>
    </submittedName>
</protein>
<keyword evidence="2" id="KW-1185">Reference proteome</keyword>
<reference evidence="1" key="1">
    <citation type="submission" date="2023-10" db="EMBL/GenBank/DDBJ databases">
        <authorList>
            <person name="Chen Y."/>
            <person name="Shah S."/>
            <person name="Dougan E. K."/>
            <person name="Thang M."/>
            <person name="Chan C."/>
        </authorList>
    </citation>
    <scope>NUCLEOTIDE SEQUENCE [LARGE SCALE GENOMIC DNA]</scope>
</reference>
<evidence type="ECO:0000313" key="2">
    <source>
        <dbReference type="Proteomes" id="UP001189429"/>
    </source>
</evidence>
<dbReference type="Proteomes" id="UP001189429">
    <property type="component" value="Unassembled WGS sequence"/>
</dbReference>
<evidence type="ECO:0000313" key="1">
    <source>
        <dbReference type="EMBL" id="CAK0808006.1"/>
    </source>
</evidence>